<protein>
    <submittedName>
        <fullName evidence="2">Retrotransposon protein, putative, ty1-copia subclass</fullName>
    </submittedName>
</protein>
<dbReference type="EMBL" id="BQNB010019463">
    <property type="protein sequence ID" value="GJT85579.1"/>
    <property type="molecule type" value="Genomic_DNA"/>
</dbReference>
<sequence>MLQDVKSYLGRCFAMKDLGEAAYILGINIYRDRSQLLIGLCQSAYIEKILKIYHMENSKRGSIPMQEKLRLIKSQGASTPAELKRMQNVPYASAVVSIMNTKDMFLVYGEAEYIAAYDASKEAVWVRKFIYGLGVVPIIEEPINMYCDNTGAITIANESGITKGARHFCAKVHYLREVIEFGDIKLEKVHTDDNLADPFTKALAFPKHSEHTKNIGMLPASSLM</sequence>
<dbReference type="CDD" id="cd09272">
    <property type="entry name" value="RNase_HI_RT_Ty1"/>
    <property type="match status" value="1"/>
</dbReference>
<keyword evidence="3" id="KW-1185">Reference proteome</keyword>
<dbReference type="InterPro" id="IPR013103">
    <property type="entry name" value="RVT_2"/>
</dbReference>
<gene>
    <name evidence="2" type="ORF">Tco_1067296</name>
</gene>
<dbReference type="Pfam" id="PF07727">
    <property type="entry name" value="RVT_2"/>
    <property type="match status" value="1"/>
</dbReference>
<evidence type="ECO:0000259" key="1">
    <source>
        <dbReference type="Pfam" id="PF07727"/>
    </source>
</evidence>
<comment type="caution">
    <text evidence="2">The sequence shown here is derived from an EMBL/GenBank/DDBJ whole genome shotgun (WGS) entry which is preliminary data.</text>
</comment>
<feature type="domain" description="Reverse transcriptase Ty1/copia-type" evidence="1">
    <location>
        <begin position="1"/>
        <end position="66"/>
    </location>
</feature>
<accession>A0ABQ5HDB9</accession>
<reference evidence="2" key="1">
    <citation type="journal article" date="2022" name="Int. J. Mol. Sci.">
        <title>Draft Genome of Tanacetum Coccineum: Genomic Comparison of Closely Related Tanacetum-Family Plants.</title>
        <authorList>
            <person name="Yamashiro T."/>
            <person name="Shiraishi A."/>
            <person name="Nakayama K."/>
            <person name="Satake H."/>
        </authorList>
    </citation>
    <scope>NUCLEOTIDE SEQUENCE</scope>
</reference>
<organism evidence="2 3">
    <name type="scientific">Tanacetum coccineum</name>
    <dbReference type="NCBI Taxonomy" id="301880"/>
    <lineage>
        <taxon>Eukaryota</taxon>
        <taxon>Viridiplantae</taxon>
        <taxon>Streptophyta</taxon>
        <taxon>Embryophyta</taxon>
        <taxon>Tracheophyta</taxon>
        <taxon>Spermatophyta</taxon>
        <taxon>Magnoliopsida</taxon>
        <taxon>eudicotyledons</taxon>
        <taxon>Gunneridae</taxon>
        <taxon>Pentapetalae</taxon>
        <taxon>asterids</taxon>
        <taxon>campanulids</taxon>
        <taxon>Asterales</taxon>
        <taxon>Asteraceae</taxon>
        <taxon>Asteroideae</taxon>
        <taxon>Anthemideae</taxon>
        <taxon>Anthemidinae</taxon>
        <taxon>Tanacetum</taxon>
    </lineage>
</organism>
<evidence type="ECO:0000313" key="3">
    <source>
        <dbReference type="Proteomes" id="UP001151760"/>
    </source>
</evidence>
<proteinExistence type="predicted"/>
<name>A0ABQ5HDB9_9ASTR</name>
<evidence type="ECO:0000313" key="2">
    <source>
        <dbReference type="EMBL" id="GJT85579.1"/>
    </source>
</evidence>
<reference evidence="2" key="2">
    <citation type="submission" date="2022-01" db="EMBL/GenBank/DDBJ databases">
        <authorList>
            <person name="Yamashiro T."/>
            <person name="Shiraishi A."/>
            <person name="Satake H."/>
            <person name="Nakayama K."/>
        </authorList>
    </citation>
    <scope>NUCLEOTIDE SEQUENCE</scope>
</reference>
<dbReference type="Proteomes" id="UP001151760">
    <property type="component" value="Unassembled WGS sequence"/>
</dbReference>